<dbReference type="SUPFAM" id="SSF53807">
    <property type="entry name" value="Helical backbone' metal receptor"/>
    <property type="match status" value="1"/>
</dbReference>
<gene>
    <name evidence="3" type="ORF">PVE_R1G3756</name>
</gene>
<dbReference type="Gene3D" id="3.40.50.1980">
    <property type="entry name" value="Nitrogenase molybdenum iron protein domain"/>
    <property type="match status" value="2"/>
</dbReference>
<keyword evidence="1" id="KW-0732">Signal</keyword>
<evidence type="ECO:0000259" key="2">
    <source>
        <dbReference type="PROSITE" id="PS50983"/>
    </source>
</evidence>
<proteinExistence type="predicted"/>
<organism evidence="3 4">
    <name type="scientific">Pseudomonas veronii 1YdBTEX2</name>
    <dbReference type="NCBI Taxonomy" id="1295141"/>
    <lineage>
        <taxon>Bacteria</taxon>
        <taxon>Pseudomonadati</taxon>
        <taxon>Pseudomonadota</taxon>
        <taxon>Gammaproteobacteria</taxon>
        <taxon>Pseudomonadales</taxon>
        <taxon>Pseudomonadaceae</taxon>
        <taxon>Pseudomonas</taxon>
    </lineage>
</organism>
<dbReference type="InterPro" id="IPR002491">
    <property type="entry name" value="ABC_transptr_periplasmic_BD"/>
</dbReference>
<dbReference type="PANTHER" id="PTHR30535">
    <property type="entry name" value="VITAMIN B12-BINDING PROTEIN"/>
    <property type="match status" value="1"/>
</dbReference>
<dbReference type="PROSITE" id="PS50983">
    <property type="entry name" value="FE_B12_PBP"/>
    <property type="match status" value="1"/>
</dbReference>
<dbReference type="Proteomes" id="UP000245431">
    <property type="component" value="Chromosome PVE_r1"/>
</dbReference>
<dbReference type="PANTHER" id="PTHR30535:SF34">
    <property type="entry name" value="MOLYBDATE-BINDING PROTEIN MOLA"/>
    <property type="match status" value="1"/>
</dbReference>
<reference evidence="4" key="1">
    <citation type="submission" date="2016-07" db="EMBL/GenBank/DDBJ databases">
        <authorList>
            <person name="Florea S."/>
            <person name="Webb J.S."/>
            <person name="Jaromczyk J."/>
            <person name="Schardl C.L."/>
        </authorList>
    </citation>
    <scope>NUCLEOTIDE SEQUENCE [LARGE SCALE GENOMIC DNA]</scope>
    <source>
        <strain evidence="4">1YdBTEX2</strain>
    </source>
</reference>
<evidence type="ECO:0000313" key="3">
    <source>
        <dbReference type="EMBL" id="SBW81638.1"/>
    </source>
</evidence>
<feature type="chain" id="PRO_5008916318" evidence="1">
    <location>
        <begin position="29"/>
        <end position="389"/>
    </location>
</feature>
<sequence length="389" mass="43398">MVTIVRRSHAFAALLVAGLLGASLPAPAAEADTARSTVTDLLGREVKVHLPVRRMILGEGRQLYLVAALDTQNPIERIVGWRKDLIQSDPDTYGAYLRKFPAIARIPTFGGFEDGTFDIEQAIAQHPDVIILNIEAQHATEDARYIEKLDALGIPVVYVDFRNQPMQNTEPTMRLFGRLLGKEARAEAFIDFRNRQIHRVTDVIAAQQPVRPAVFIERIGGYTDDCCLSFGNENFGLFVDMAGGDNIARGIIPSTFGQLNPEQVIVANPAHVVVTSANWEAFAPGGHWVGVGPGADMTQARHKLAWYTQRPAYAGIKAQDNQAFHAIWHQFYNSPYQFVAIQQLAKWFHPTLFADLDPEASFRELHERFLPVPYEPGYFVSLRTPEVKP</sequence>
<evidence type="ECO:0000256" key="1">
    <source>
        <dbReference type="SAM" id="SignalP"/>
    </source>
</evidence>
<name>A0A1D3JZW9_PSEVE</name>
<dbReference type="InterPro" id="IPR050902">
    <property type="entry name" value="ABC_Transporter_SBP"/>
</dbReference>
<feature type="signal peptide" evidence="1">
    <location>
        <begin position="1"/>
        <end position="28"/>
    </location>
</feature>
<dbReference type="CDD" id="cd01139">
    <property type="entry name" value="TroA_f"/>
    <property type="match status" value="1"/>
</dbReference>
<dbReference type="Pfam" id="PF01497">
    <property type="entry name" value="Peripla_BP_2"/>
    <property type="match status" value="1"/>
</dbReference>
<dbReference type="AlphaFoldDB" id="A0A1D3JZW9"/>
<dbReference type="EMBL" id="LT599583">
    <property type="protein sequence ID" value="SBW81638.1"/>
    <property type="molecule type" value="Genomic_DNA"/>
</dbReference>
<evidence type="ECO:0000313" key="4">
    <source>
        <dbReference type="Proteomes" id="UP000245431"/>
    </source>
</evidence>
<protein>
    <submittedName>
        <fullName evidence="3">ABC transporter substrate-binding protein</fullName>
    </submittedName>
</protein>
<accession>A0A1D3JZW9</accession>
<dbReference type="RefSeq" id="WP_017847950.1">
    <property type="nucleotide sequence ID" value="NZ_AOUH01000025.1"/>
</dbReference>
<feature type="domain" description="Fe/B12 periplasmic-binding" evidence="2">
    <location>
        <begin position="54"/>
        <end position="356"/>
    </location>
</feature>